<gene>
    <name evidence="1" type="ORF">S03H2_19829</name>
</gene>
<comment type="caution">
    <text evidence="1">The sequence shown here is derived from an EMBL/GenBank/DDBJ whole genome shotgun (WGS) entry which is preliminary data.</text>
</comment>
<evidence type="ECO:0000313" key="1">
    <source>
        <dbReference type="EMBL" id="GAH32621.1"/>
    </source>
</evidence>
<dbReference type="SUPFAM" id="SSF63829">
    <property type="entry name" value="Calcium-dependent phosphotriesterase"/>
    <property type="match status" value="1"/>
</dbReference>
<proteinExistence type="predicted"/>
<organism evidence="1">
    <name type="scientific">marine sediment metagenome</name>
    <dbReference type="NCBI Taxonomy" id="412755"/>
    <lineage>
        <taxon>unclassified sequences</taxon>
        <taxon>metagenomes</taxon>
        <taxon>ecological metagenomes</taxon>
    </lineage>
</organism>
<feature type="non-terminal residue" evidence="1">
    <location>
        <position position="1"/>
    </location>
</feature>
<dbReference type="AlphaFoldDB" id="X1EH31"/>
<protein>
    <recommendedName>
        <fullName evidence="2">Two component regulator three Y domain-containing protein</fullName>
    </recommendedName>
</protein>
<dbReference type="EMBL" id="BARU01010393">
    <property type="protein sequence ID" value="GAH32621.1"/>
    <property type="molecule type" value="Genomic_DNA"/>
</dbReference>
<reference evidence="1" key="1">
    <citation type="journal article" date="2014" name="Front. Microbiol.">
        <title>High frequency of phylogenetically diverse reductive dehalogenase-homologous genes in deep subseafloor sedimentary metagenomes.</title>
        <authorList>
            <person name="Kawai M."/>
            <person name="Futagami T."/>
            <person name="Toyoda A."/>
            <person name="Takaki Y."/>
            <person name="Nishi S."/>
            <person name="Hori S."/>
            <person name="Arai W."/>
            <person name="Tsubouchi T."/>
            <person name="Morono Y."/>
            <person name="Uchiyama I."/>
            <person name="Ito T."/>
            <person name="Fujiyama A."/>
            <person name="Inagaki F."/>
            <person name="Takami H."/>
        </authorList>
    </citation>
    <scope>NUCLEOTIDE SEQUENCE</scope>
    <source>
        <strain evidence="1">Expedition CK06-06</strain>
    </source>
</reference>
<dbReference type="Gene3D" id="2.130.10.10">
    <property type="entry name" value="YVTN repeat-like/Quinoprotein amine dehydrogenase"/>
    <property type="match status" value="2"/>
</dbReference>
<dbReference type="InterPro" id="IPR011110">
    <property type="entry name" value="Reg_prop"/>
</dbReference>
<sequence>LKYFLKDYFVISIAFDSKGTAWIGTLNQGLIRFDGEVFHYNSSNSILSDTIMVPAIDVDTFDNIWIGSNVGLLKHKNKEFVISDKSNSPITHNIRSLAVDKDNSVWFTNGDIYQGGIIQYNGKDWNLYTPDNSDLSSTVIYDITVDEENSKWFTCPDAVVKYSNNNWTVFHSNSSGINFDWVDKITVGVKGDIWISCDYSESSITGDYPTVIKFNGINWSRMDLPKINNEKYITTDIYGDSKGIIWVATTGRELFYYNHGKWNYYCKLPFTIFTIKEDNFGRIWLGTGNGIYIIELP</sequence>
<evidence type="ECO:0008006" key="2">
    <source>
        <dbReference type="Google" id="ProtNLM"/>
    </source>
</evidence>
<accession>X1EH31</accession>
<name>X1EH31_9ZZZZ</name>
<dbReference type="Pfam" id="PF07494">
    <property type="entry name" value="Reg_prop"/>
    <property type="match status" value="2"/>
</dbReference>
<dbReference type="InterPro" id="IPR015943">
    <property type="entry name" value="WD40/YVTN_repeat-like_dom_sf"/>
</dbReference>